<dbReference type="SUPFAM" id="SSF64438">
    <property type="entry name" value="CNF1/YfiH-like putative cysteine hydrolases"/>
    <property type="match status" value="1"/>
</dbReference>
<dbReference type="EMBL" id="OGUS01000004">
    <property type="protein sequence ID" value="SPC05050.1"/>
    <property type="molecule type" value="Genomic_DNA"/>
</dbReference>
<evidence type="ECO:0000313" key="9">
    <source>
        <dbReference type="Proteomes" id="UP000623307"/>
    </source>
</evidence>
<accession>A0A375FMP7</accession>
<sequence>MRTPCLPEALATRTYFDREFGKQAVKLLPNEYYVTREDVVLTTVLGSCVAACIRDEVAGVGGMNHFMLPDDEGGGAGADRMLSPSMRYGSYALEVLINELLKMGARRERLEAKVFGGGAVLANMTTLNIGDRNADFVLRYLKAEEIRVAAQDLRGPHARRVSYFPVGGLALVRRLTRQDDEVSVARDERALARAIATSARAPARAPERTPELFARQSSTRPLP</sequence>
<dbReference type="EMBL" id="CP069811">
    <property type="protein sequence ID" value="QRQ91581.1"/>
    <property type="molecule type" value="Genomic_DNA"/>
</dbReference>
<keyword evidence="9" id="KW-1185">Reference proteome</keyword>
<dbReference type="Proteomes" id="UP000256862">
    <property type="component" value="Plasmid CO2235_mp"/>
</dbReference>
<evidence type="ECO:0000313" key="7">
    <source>
        <dbReference type="EMBL" id="SPC18290.1"/>
    </source>
</evidence>
<dbReference type="GO" id="GO:0006935">
    <property type="term" value="P:chemotaxis"/>
    <property type="evidence" value="ECO:0007669"/>
    <property type="project" value="UniProtKB-UniRule"/>
</dbReference>
<dbReference type="Gene3D" id="3.30.1330.200">
    <property type="match status" value="1"/>
</dbReference>
<dbReference type="CDD" id="cd16352">
    <property type="entry name" value="CheD"/>
    <property type="match status" value="1"/>
</dbReference>
<organism evidence="6 8">
    <name type="scientific">Cupriavidus oxalaticus</name>
    <dbReference type="NCBI Taxonomy" id="96344"/>
    <lineage>
        <taxon>Bacteria</taxon>
        <taxon>Pseudomonadati</taxon>
        <taxon>Pseudomonadota</taxon>
        <taxon>Betaproteobacteria</taxon>
        <taxon>Burkholderiales</taxon>
        <taxon>Burkholderiaceae</taxon>
        <taxon>Cupriavidus</taxon>
    </lineage>
</organism>
<dbReference type="PANTHER" id="PTHR35147:SF2">
    <property type="entry name" value="CHEMORECEPTOR GLUTAMINE DEAMIDASE CHED-RELATED"/>
    <property type="match status" value="1"/>
</dbReference>
<dbReference type="InterPro" id="IPR011324">
    <property type="entry name" value="Cytotoxic_necrot_fac-like_cat"/>
</dbReference>
<evidence type="ECO:0000256" key="2">
    <source>
        <dbReference type="ARBA" id="ARBA00022801"/>
    </source>
</evidence>
<dbReference type="GO" id="GO:0050568">
    <property type="term" value="F:protein-glutamine glutaminase activity"/>
    <property type="evidence" value="ECO:0007669"/>
    <property type="project" value="UniProtKB-UniRule"/>
</dbReference>
<dbReference type="HAMAP" id="MF_01440">
    <property type="entry name" value="CheD"/>
    <property type="match status" value="1"/>
</dbReference>
<proteinExistence type="inferred from homology"/>
<name>A0A375FMP7_9BURK</name>
<dbReference type="NCBIfam" id="NF010014">
    <property type="entry name" value="PRK13489.1"/>
    <property type="match status" value="1"/>
</dbReference>
<evidence type="ECO:0000256" key="3">
    <source>
        <dbReference type="HAMAP-Rule" id="MF_01440"/>
    </source>
</evidence>
<keyword evidence="1 3" id="KW-0145">Chemotaxis</keyword>
<feature type="region of interest" description="Disordered" evidence="4">
    <location>
        <begin position="196"/>
        <end position="223"/>
    </location>
</feature>
<comment type="catalytic activity">
    <reaction evidence="3">
        <text>L-glutaminyl-[protein] + H2O = L-glutamyl-[protein] + NH4(+)</text>
        <dbReference type="Rhea" id="RHEA:16441"/>
        <dbReference type="Rhea" id="RHEA-COMP:10207"/>
        <dbReference type="Rhea" id="RHEA-COMP:10208"/>
        <dbReference type="ChEBI" id="CHEBI:15377"/>
        <dbReference type="ChEBI" id="CHEBI:28938"/>
        <dbReference type="ChEBI" id="CHEBI:29973"/>
        <dbReference type="ChEBI" id="CHEBI:30011"/>
        <dbReference type="EC" id="3.5.1.44"/>
    </reaction>
</comment>
<evidence type="ECO:0000256" key="4">
    <source>
        <dbReference type="SAM" id="MobiDB-lite"/>
    </source>
</evidence>
<evidence type="ECO:0000313" key="5">
    <source>
        <dbReference type="EMBL" id="QRQ91581.1"/>
    </source>
</evidence>
<dbReference type="PANTHER" id="PTHR35147">
    <property type="entry name" value="CHEMORECEPTOR GLUTAMINE DEAMIDASE CHED-RELATED"/>
    <property type="match status" value="1"/>
</dbReference>
<dbReference type="EMBL" id="OGUS01000132">
    <property type="protein sequence ID" value="SPC18290.1"/>
    <property type="molecule type" value="Genomic_DNA"/>
</dbReference>
<dbReference type="OrthoDB" id="9807202at2"/>
<dbReference type="RefSeq" id="WP_063241013.1">
    <property type="nucleotide sequence ID" value="NZ_CP069809.1"/>
</dbReference>
<keyword evidence="2 3" id="KW-0378">Hydrolase</keyword>
<dbReference type="NCBIfam" id="NF010013">
    <property type="entry name" value="PRK13487.1"/>
    <property type="match status" value="1"/>
</dbReference>
<comment type="function">
    <text evidence="3">Probably deamidates glutamine residues to glutamate on methyl-accepting chemotaxis receptors (MCPs), playing an important role in chemotaxis.</text>
</comment>
<evidence type="ECO:0000256" key="1">
    <source>
        <dbReference type="ARBA" id="ARBA00022500"/>
    </source>
</evidence>
<evidence type="ECO:0000313" key="6">
    <source>
        <dbReference type="EMBL" id="SPC05050.1"/>
    </source>
</evidence>
<gene>
    <name evidence="3 6" type="primary">cheD</name>
    <name evidence="7" type="ORF">CO2235_MP10427</name>
    <name evidence="6" type="ORF">CO2235_U1010004</name>
    <name evidence="5" type="ORF">JTE92_01110</name>
</gene>
<reference evidence="5 9" key="3">
    <citation type="submission" date="2021-02" db="EMBL/GenBank/DDBJ databases">
        <title>Complete Genome Sequence of Cupriavidus oxalaticus Strain Ox1, a Soil Oxalate-Degrading Species.</title>
        <authorList>
            <person name="Palmieri F."/>
            <person name="Udriet P."/>
            <person name="Deuasquier M."/>
            <person name="Beaudoing E."/>
            <person name="Johnson S.L."/>
            <person name="Davenport K.W."/>
            <person name="Chain P.S."/>
            <person name="Bindschedler S."/>
            <person name="Junier P."/>
        </authorList>
    </citation>
    <scope>NUCLEOTIDE SEQUENCE [LARGE SCALE GENOMIC DNA]</scope>
    <source>
        <strain evidence="5 9">Ox1</strain>
    </source>
</reference>
<dbReference type="Proteomes" id="UP000623307">
    <property type="component" value="Chromosome 1"/>
</dbReference>
<evidence type="ECO:0000313" key="8">
    <source>
        <dbReference type="Proteomes" id="UP000256862"/>
    </source>
</evidence>
<comment type="similarity">
    <text evidence="3">Belongs to the CheD family.</text>
</comment>
<reference evidence="6" key="1">
    <citation type="submission" date="2018-01" db="EMBL/GenBank/DDBJ databases">
        <authorList>
            <person name="Clerissi C."/>
        </authorList>
    </citation>
    <scope>NUCLEOTIDE SEQUENCE</scope>
    <source>
        <strain evidence="6">Cupriavidus oxalaticus LMG 2235</strain>
    </source>
</reference>
<dbReference type="GeneID" id="303488092"/>
<dbReference type="AlphaFoldDB" id="A0A375FMP7"/>
<protein>
    <recommendedName>
        <fullName evidence="3">Probable chemoreceptor glutamine deamidase CheD</fullName>
        <ecNumber evidence="3">3.5.1.44</ecNumber>
    </recommendedName>
</protein>
<dbReference type="InterPro" id="IPR005659">
    <property type="entry name" value="Chemorcpt_Glu_NH3ase_CheD"/>
</dbReference>
<dbReference type="EC" id="3.5.1.44" evidence="3"/>
<dbReference type="Pfam" id="PF03975">
    <property type="entry name" value="CheD"/>
    <property type="match status" value="1"/>
</dbReference>
<dbReference type="InterPro" id="IPR038592">
    <property type="entry name" value="CheD-like_sf"/>
</dbReference>
<reference evidence="8" key="2">
    <citation type="submission" date="2018-01" db="EMBL/GenBank/DDBJ databases">
        <authorList>
            <person name="Gaut B.S."/>
            <person name="Morton B.R."/>
            <person name="Clegg M.T."/>
            <person name="Duvall M.R."/>
        </authorList>
    </citation>
    <scope>NUCLEOTIDE SEQUENCE [LARGE SCALE GENOMIC DNA]</scope>
</reference>